<feature type="active site" description="Proton acceptor" evidence="7">
    <location>
        <position position="204"/>
    </location>
</feature>
<dbReference type="GO" id="GO:0006559">
    <property type="term" value="P:L-phenylalanine catabolic process"/>
    <property type="evidence" value="ECO:0007669"/>
    <property type="project" value="UniProtKB-UniPathway"/>
</dbReference>
<comment type="pathway">
    <text evidence="1">Amino-acid degradation; L-phenylalanine degradation; acetoacetate and fumarate from L-phenylalanine: step 4/6.</text>
</comment>
<evidence type="ECO:0000259" key="9">
    <source>
        <dbReference type="Pfam" id="PF20510"/>
    </source>
</evidence>
<dbReference type="Proteomes" id="UP000023152">
    <property type="component" value="Unassembled WGS sequence"/>
</dbReference>
<evidence type="ECO:0000256" key="7">
    <source>
        <dbReference type="PIRSR" id="PIRSR605708-1"/>
    </source>
</evidence>
<protein>
    <recommendedName>
        <fullName evidence="2">homogentisate 1,2-dioxygenase</fullName>
        <ecNumber evidence="2">1.13.11.5</ecNumber>
    </recommendedName>
</protein>
<dbReference type="Pfam" id="PF20510">
    <property type="entry name" value="HgmA_N"/>
    <property type="match status" value="1"/>
</dbReference>
<dbReference type="EMBL" id="ASPP01008178">
    <property type="protein sequence ID" value="ETO25960.1"/>
    <property type="molecule type" value="Genomic_DNA"/>
</dbReference>
<comment type="caution">
    <text evidence="10">The sequence shown here is derived from an EMBL/GenBank/DDBJ whole genome shotgun (WGS) entry which is preliminary data.</text>
</comment>
<dbReference type="GO" id="GO:0046872">
    <property type="term" value="F:metal ion binding"/>
    <property type="evidence" value="ECO:0007669"/>
    <property type="project" value="UniProtKB-KW"/>
</dbReference>
<keyword evidence="6" id="KW-0408">Iron</keyword>
<accession>X6NI24</accession>
<evidence type="ECO:0000313" key="11">
    <source>
        <dbReference type="Proteomes" id="UP000023152"/>
    </source>
</evidence>
<dbReference type="GO" id="GO:0006570">
    <property type="term" value="P:tyrosine metabolic process"/>
    <property type="evidence" value="ECO:0007669"/>
    <property type="project" value="InterPro"/>
</dbReference>
<evidence type="ECO:0000256" key="3">
    <source>
        <dbReference type="ARBA" id="ARBA00022723"/>
    </source>
</evidence>
<evidence type="ECO:0000259" key="8">
    <source>
        <dbReference type="Pfam" id="PF04209"/>
    </source>
</evidence>
<keyword evidence="11" id="KW-1185">Reference proteome</keyword>
<dbReference type="PANTHER" id="PTHR11056:SF0">
    <property type="entry name" value="HOMOGENTISATE 1,2-DIOXYGENASE"/>
    <property type="match status" value="1"/>
</dbReference>
<proteinExistence type="predicted"/>
<dbReference type="GO" id="GO:0004411">
    <property type="term" value="F:homogentisate 1,2-dioxygenase activity"/>
    <property type="evidence" value="ECO:0007669"/>
    <property type="project" value="UniProtKB-EC"/>
</dbReference>
<dbReference type="Pfam" id="PF04209">
    <property type="entry name" value="HgmA_C"/>
    <property type="match status" value="1"/>
</dbReference>
<evidence type="ECO:0000256" key="5">
    <source>
        <dbReference type="ARBA" id="ARBA00023002"/>
    </source>
</evidence>
<evidence type="ECO:0000256" key="1">
    <source>
        <dbReference type="ARBA" id="ARBA00004704"/>
    </source>
</evidence>
<feature type="non-terminal residue" evidence="10">
    <location>
        <position position="1"/>
    </location>
</feature>
<keyword evidence="4" id="KW-0223">Dioxygenase</keyword>
<dbReference type="GO" id="GO:0005737">
    <property type="term" value="C:cytoplasm"/>
    <property type="evidence" value="ECO:0007669"/>
    <property type="project" value="TreeGrafter"/>
</dbReference>
<evidence type="ECO:0000256" key="6">
    <source>
        <dbReference type="ARBA" id="ARBA00023004"/>
    </source>
</evidence>
<dbReference type="InterPro" id="IPR046451">
    <property type="entry name" value="HgmA_C"/>
</dbReference>
<keyword evidence="3" id="KW-0479">Metal-binding</keyword>
<evidence type="ECO:0000256" key="2">
    <source>
        <dbReference type="ARBA" id="ARBA00013127"/>
    </source>
</evidence>
<dbReference type="InterPro" id="IPR005708">
    <property type="entry name" value="Homogentis_dOase"/>
</dbReference>
<dbReference type="UniPathway" id="UPA00139">
    <property type="reaction ID" value="UER00339"/>
</dbReference>
<feature type="domain" description="Homogentisate 1,2-dioxygenase C-terminal" evidence="8">
    <location>
        <begin position="193"/>
        <end position="216"/>
    </location>
</feature>
<dbReference type="AlphaFoldDB" id="X6NI24"/>
<keyword evidence="5" id="KW-0560">Oxidoreductase</keyword>
<reference evidence="10 11" key="1">
    <citation type="journal article" date="2013" name="Curr. Biol.">
        <title>The Genome of the Foraminiferan Reticulomyxa filosa.</title>
        <authorList>
            <person name="Glockner G."/>
            <person name="Hulsmann N."/>
            <person name="Schleicher M."/>
            <person name="Noegel A.A."/>
            <person name="Eichinger L."/>
            <person name="Gallinger C."/>
            <person name="Pawlowski J."/>
            <person name="Sierra R."/>
            <person name="Euteneuer U."/>
            <person name="Pillet L."/>
            <person name="Moustafa A."/>
            <person name="Platzer M."/>
            <person name="Groth M."/>
            <person name="Szafranski K."/>
            <person name="Schliwa M."/>
        </authorList>
    </citation>
    <scope>NUCLEOTIDE SEQUENCE [LARGE SCALE GENOMIC DNA]</scope>
</reference>
<evidence type="ECO:0000256" key="4">
    <source>
        <dbReference type="ARBA" id="ARBA00022964"/>
    </source>
</evidence>
<dbReference type="InterPro" id="IPR011051">
    <property type="entry name" value="RmlC_Cupin_sf"/>
</dbReference>
<evidence type="ECO:0000313" key="10">
    <source>
        <dbReference type="EMBL" id="ETO25960.1"/>
    </source>
</evidence>
<dbReference type="SUPFAM" id="SSF51182">
    <property type="entry name" value="RmlC-like cupins"/>
    <property type="match status" value="1"/>
</dbReference>
<organism evidence="10 11">
    <name type="scientific">Reticulomyxa filosa</name>
    <dbReference type="NCBI Taxonomy" id="46433"/>
    <lineage>
        <taxon>Eukaryota</taxon>
        <taxon>Sar</taxon>
        <taxon>Rhizaria</taxon>
        <taxon>Retaria</taxon>
        <taxon>Foraminifera</taxon>
        <taxon>Monothalamids</taxon>
        <taxon>Reticulomyxidae</taxon>
        <taxon>Reticulomyxa</taxon>
    </lineage>
</organism>
<gene>
    <name evidence="10" type="ORF">RFI_11179</name>
</gene>
<name>X6NI24_RETFI</name>
<feature type="domain" description="Homogentisate 1,2-dioxygenase N-terminal" evidence="9">
    <location>
        <begin position="127"/>
        <end position="191"/>
    </location>
</feature>
<dbReference type="PANTHER" id="PTHR11056">
    <property type="entry name" value="HOMOGENTISATE 1,2-DIOXYGENASE"/>
    <property type="match status" value="1"/>
</dbReference>
<dbReference type="EC" id="1.13.11.5" evidence="2"/>
<dbReference type="InterPro" id="IPR046452">
    <property type="entry name" value="HgmA_N"/>
</dbReference>
<sequence length="231" mass="26132">YKLIDGNTLVGDFSKEEITPERLRWCPVPIPKSKTLFYQFQLQKIFKKGWHTICGAGSAEMKTGVAIHIAAWNEPMMNCAMVNSDADLLIVPQEGDLLIRTECGIMEVPINYIAVVQRGIQFSVLVKGPIGANGLANPRDFETPVASFENVEGDFYIVQKFLGKLFQCQRKSSTFDVVGWHGNYIPYRYDLRLFCAVNSVTFDHIDPSIFTGLFYKKKRVYLLSATVTPEF</sequence>
<dbReference type="OrthoDB" id="1689029at2759"/>